<feature type="domain" description="Concentrative nucleoside transporter N-terminal" evidence="2">
    <location>
        <begin position="54"/>
        <end position="126"/>
    </location>
</feature>
<feature type="transmembrane region" description="Helical" evidence="1">
    <location>
        <begin position="21"/>
        <end position="41"/>
    </location>
</feature>
<dbReference type="STRING" id="56216.A0A1A6G4D2"/>
<sequence length="136" mass="15171">RLLGSRLRRCVKFQGHSRLSLWLKRGLALAAALGLILWLSLDTSQRPEQLVSFAGICVFLALLFAGSKHHRAVSWRTVSWGLGLQFVLGLFVIRTEPGFVAFQWLGDQIQVFLSYTVAGSSFVFGEALVKDVFAFQ</sequence>
<feature type="non-terminal residue" evidence="3">
    <location>
        <position position="136"/>
    </location>
</feature>
<dbReference type="GO" id="GO:0005886">
    <property type="term" value="C:plasma membrane"/>
    <property type="evidence" value="ECO:0007669"/>
    <property type="project" value="TreeGrafter"/>
</dbReference>
<feature type="non-terminal residue" evidence="3">
    <location>
        <position position="1"/>
    </location>
</feature>
<dbReference type="GO" id="GO:0015389">
    <property type="term" value="F:pyrimidine- and adenosine-specific:sodium symporter activity"/>
    <property type="evidence" value="ECO:0007669"/>
    <property type="project" value="TreeGrafter"/>
</dbReference>
<dbReference type="Proteomes" id="UP000092124">
    <property type="component" value="Unassembled WGS sequence"/>
</dbReference>
<reference evidence="3 4" key="1">
    <citation type="submission" date="2016-06" db="EMBL/GenBank/DDBJ databases">
        <title>The Draft Genome Sequence and Annotation of the Desert Woodrat Neotoma lepida.</title>
        <authorList>
            <person name="Campbell M."/>
            <person name="Oakeson K.F."/>
            <person name="Yandell M."/>
            <person name="Halpert J.R."/>
            <person name="Dearing D."/>
        </authorList>
    </citation>
    <scope>NUCLEOTIDE SEQUENCE [LARGE SCALE GENOMIC DNA]</scope>
    <source>
        <strain evidence="3">417</strain>
        <tissue evidence="3">Liver</tissue>
    </source>
</reference>
<keyword evidence="1" id="KW-0472">Membrane</keyword>
<evidence type="ECO:0000313" key="3">
    <source>
        <dbReference type="EMBL" id="OBS60699.1"/>
    </source>
</evidence>
<evidence type="ECO:0000313" key="4">
    <source>
        <dbReference type="Proteomes" id="UP000092124"/>
    </source>
</evidence>
<dbReference type="Pfam" id="PF01773">
    <property type="entry name" value="Nucleos_tra2_N"/>
    <property type="match status" value="1"/>
</dbReference>
<evidence type="ECO:0000259" key="2">
    <source>
        <dbReference type="Pfam" id="PF01773"/>
    </source>
</evidence>
<dbReference type="EMBL" id="LZPO01107074">
    <property type="protein sequence ID" value="OBS60699.1"/>
    <property type="molecule type" value="Genomic_DNA"/>
</dbReference>
<proteinExistence type="predicted"/>
<dbReference type="OrthoDB" id="6075923at2759"/>
<feature type="transmembrane region" description="Helical" evidence="1">
    <location>
        <begin position="112"/>
        <end position="129"/>
    </location>
</feature>
<accession>A0A1A6G4D2</accession>
<keyword evidence="1" id="KW-0812">Transmembrane</keyword>
<dbReference type="InterPro" id="IPR002668">
    <property type="entry name" value="CNT_N_dom"/>
</dbReference>
<evidence type="ECO:0000256" key="1">
    <source>
        <dbReference type="SAM" id="Phobius"/>
    </source>
</evidence>
<dbReference type="GO" id="GO:0015861">
    <property type="term" value="P:cytidine transport"/>
    <property type="evidence" value="ECO:0007669"/>
    <property type="project" value="TreeGrafter"/>
</dbReference>
<dbReference type="GO" id="GO:0015862">
    <property type="term" value="P:uridine transmembrane transport"/>
    <property type="evidence" value="ECO:0007669"/>
    <property type="project" value="TreeGrafter"/>
</dbReference>
<dbReference type="AlphaFoldDB" id="A0A1A6G4D2"/>
<comment type="caution">
    <text evidence="3">The sequence shown here is derived from an EMBL/GenBank/DDBJ whole genome shotgun (WGS) entry which is preliminary data.</text>
</comment>
<protein>
    <recommendedName>
        <fullName evidence="2">Concentrative nucleoside transporter N-terminal domain-containing protein</fullName>
    </recommendedName>
</protein>
<name>A0A1A6G4D2_NEOLE</name>
<keyword evidence="1" id="KW-1133">Transmembrane helix</keyword>
<dbReference type="PANTHER" id="PTHR10590:SF16">
    <property type="entry name" value="SODIUM_NUCLEOSIDE COTRANSPORTER 1"/>
    <property type="match status" value="1"/>
</dbReference>
<organism evidence="3 4">
    <name type="scientific">Neotoma lepida</name>
    <name type="common">Desert woodrat</name>
    <dbReference type="NCBI Taxonomy" id="56216"/>
    <lineage>
        <taxon>Eukaryota</taxon>
        <taxon>Metazoa</taxon>
        <taxon>Chordata</taxon>
        <taxon>Craniata</taxon>
        <taxon>Vertebrata</taxon>
        <taxon>Euteleostomi</taxon>
        <taxon>Mammalia</taxon>
        <taxon>Eutheria</taxon>
        <taxon>Euarchontoglires</taxon>
        <taxon>Glires</taxon>
        <taxon>Rodentia</taxon>
        <taxon>Myomorpha</taxon>
        <taxon>Muroidea</taxon>
        <taxon>Cricetidae</taxon>
        <taxon>Neotominae</taxon>
        <taxon>Neotoma</taxon>
    </lineage>
</organism>
<dbReference type="PANTHER" id="PTHR10590">
    <property type="entry name" value="SODIUM/NUCLEOSIDE COTRANSPORTER"/>
    <property type="match status" value="1"/>
</dbReference>
<keyword evidence="4" id="KW-1185">Reference proteome</keyword>
<gene>
    <name evidence="3" type="ORF">A6R68_08165</name>
</gene>
<dbReference type="InterPro" id="IPR008276">
    <property type="entry name" value="C_nuclsd_transpt"/>
</dbReference>
<feature type="transmembrane region" description="Helical" evidence="1">
    <location>
        <begin position="73"/>
        <end position="92"/>
    </location>
</feature>
<feature type="transmembrane region" description="Helical" evidence="1">
    <location>
        <begin position="47"/>
        <end position="66"/>
    </location>
</feature>